<dbReference type="OrthoDB" id="512667at2759"/>
<feature type="non-terminal residue" evidence="6">
    <location>
        <position position="1"/>
    </location>
</feature>
<accession>L1IY76</accession>
<evidence type="ECO:0000256" key="2">
    <source>
        <dbReference type="ARBA" id="ARBA00022771"/>
    </source>
</evidence>
<keyword evidence="8" id="KW-1185">Reference proteome</keyword>
<keyword evidence="1" id="KW-0479">Metal-binding</keyword>
<reference evidence="8" key="2">
    <citation type="submission" date="2012-11" db="EMBL/GenBank/DDBJ databases">
        <authorList>
            <person name="Kuo A."/>
            <person name="Curtis B.A."/>
            <person name="Tanifuji G."/>
            <person name="Burki F."/>
            <person name="Gruber A."/>
            <person name="Irimia M."/>
            <person name="Maruyama S."/>
            <person name="Arias M.C."/>
            <person name="Ball S.G."/>
            <person name="Gile G.H."/>
            <person name="Hirakawa Y."/>
            <person name="Hopkins J.F."/>
            <person name="Rensing S.A."/>
            <person name="Schmutz J."/>
            <person name="Symeonidi A."/>
            <person name="Elias M."/>
            <person name="Eveleigh R.J."/>
            <person name="Herman E.K."/>
            <person name="Klute M.J."/>
            <person name="Nakayama T."/>
            <person name="Obornik M."/>
            <person name="Reyes-Prieto A."/>
            <person name="Armbrust E.V."/>
            <person name="Aves S.J."/>
            <person name="Beiko R.G."/>
            <person name="Coutinho P."/>
            <person name="Dacks J.B."/>
            <person name="Durnford D.G."/>
            <person name="Fast N.M."/>
            <person name="Green B.R."/>
            <person name="Grisdale C."/>
            <person name="Hempe F."/>
            <person name="Henrissat B."/>
            <person name="Hoppner M.P."/>
            <person name="Ishida K.-I."/>
            <person name="Kim E."/>
            <person name="Koreny L."/>
            <person name="Kroth P.G."/>
            <person name="Liu Y."/>
            <person name="Malik S.-B."/>
            <person name="Maier U.G."/>
            <person name="McRose D."/>
            <person name="Mock T."/>
            <person name="Neilson J.A."/>
            <person name="Onodera N.T."/>
            <person name="Poole A.M."/>
            <person name="Pritham E.J."/>
            <person name="Richards T.A."/>
            <person name="Rocap G."/>
            <person name="Roy S.W."/>
            <person name="Sarai C."/>
            <person name="Schaack S."/>
            <person name="Shirato S."/>
            <person name="Slamovits C.H."/>
            <person name="Spencer D.F."/>
            <person name="Suzuki S."/>
            <person name="Worden A.Z."/>
            <person name="Zauner S."/>
            <person name="Barry K."/>
            <person name="Bell C."/>
            <person name="Bharti A.K."/>
            <person name="Crow J.A."/>
            <person name="Grimwood J."/>
            <person name="Kramer R."/>
            <person name="Lindquist E."/>
            <person name="Lucas S."/>
            <person name="Salamov A."/>
            <person name="McFadden G.I."/>
            <person name="Lane C.E."/>
            <person name="Keeling P.J."/>
            <person name="Gray M.W."/>
            <person name="Grigoriev I.V."/>
            <person name="Archibald J.M."/>
        </authorList>
    </citation>
    <scope>NUCLEOTIDE SEQUENCE</scope>
    <source>
        <strain evidence="8">CCMP2712</strain>
    </source>
</reference>
<dbReference type="GO" id="GO:0050821">
    <property type="term" value="P:protein stabilization"/>
    <property type="evidence" value="ECO:0007669"/>
    <property type="project" value="TreeGrafter"/>
</dbReference>
<dbReference type="OMA" id="VRCENCQ"/>
<dbReference type="PaxDb" id="55529-EKX41228"/>
<dbReference type="EMBL" id="JH993025">
    <property type="protein sequence ID" value="EKX41228.1"/>
    <property type="molecule type" value="Genomic_DNA"/>
</dbReference>
<dbReference type="GO" id="GO:0051087">
    <property type="term" value="F:protein-folding chaperone binding"/>
    <property type="evidence" value="ECO:0007669"/>
    <property type="project" value="TreeGrafter"/>
</dbReference>
<keyword evidence="2 4" id="KW-0863">Zinc-finger</keyword>
<dbReference type="GeneID" id="17297831"/>
<protein>
    <recommendedName>
        <fullName evidence="5">DNL-type domain-containing protein</fullName>
    </recommendedName>
</protein>
<dbReference type="GO" id="GO:0006457">
    <property type="term" value="P:protein folding"/>
    <property type="evidence" value="ECO:0007669"/>
    <property type="project" value="TreeGrafter"/>
</dbReference>
<sequence length="53" mass="6117">PKMSMIFTCNVCETRQMRSFTKLAYEKGIVIVTCKGCGSRHLIADNLGWYNDW</sequence>
<dbReference type="PANTHER" id="PTHR20922:SF13">
    <property type="entry name" value="DNL-TYPE ZINC FINGER PROTEIN"/>
    <property type="match status" value="1"/>
</dbReference>
<dbReference type="GO" id="GO:0030150">
    <property type="term" value="P:protein import into mitochondrial matrix"/>
    <property type="evidence" value="ECO:0007669"/>
    <property type="project" value="TreeGrafter"/>
</dbReference>
<dbReference type="GO" id="GO:0005739">
    <property type="term" value="C:mitochondrion"/>
    <property type="evidence" value="ECO:0007669"/>
    <property type="project" value="TreeGrafter"/>
</dbReference>
<dbReference type="eggNOG" id="KOG3277">
    <property type="taxonomic scope" value="Eukaryota"/>
</dbReference>
<evidence type="ECO:0000256" key="3">
    <source>
        <dbReference type="ARBA" id="ARBA00022833"/>
    </source>
</evidence>
<dbReference type="PROSITE" id="PS51501">
    <property type="entry name" value="ZF_DNL"/>
    <property type="match status" value="1"/>
</dbReference>
<organism evidence="6">
    <name type="scientific">Guillardia theta (strain CCMP2712)</name>
    <name type="common">Cryptophyte</name>
    <dbReference type="NCBI Taxonomy" id="905079"/>
    <lineage>
        <taxon>Eukaryota</taxon>
        <taxon>Cryptophyceae</taxon>
        <taxon>Pyrenomonadales</taxon>
        <taxon>Geminigeraceae</taxon>
        <taxon>Guillardia</taxon>
    </lineage>
</organism>
<dbReference type="InterPro" id="IPR024158">
    <property type="entry name" value="Mt_import_TIM15"/>
</dbReference>
<dbReference type="PANTHER" id="PTHR20922">
    <property type="entry name" value="DNL-TYPE ZINC FINGER PROTEIN"/>
    <property type="match status" value="1"/>
</dbReference>
<dbReference type="Pfam" id="PF05180">
    <property type="entry name" value="zf-DNL"/>
    <property type="match status" value="1"/>
</dbReference>
<evidence type="ECO:0000256" key="1">
    <source>
        <dbReference type="ARBA" id="ARBA00022723"/>
    </source>
</evidence>
<evidence type="ECO:0000313" key="7">
    <source>
        <dbReference type="EnsemblProtists" id="EKX41228"/>
    </source>
</evidence>
<keyword evidence="3" id="KW-0862">Zinc</keyword>
<evidence type="ECO:0000313" key="8">
    <source>
        <dbReference type="Proteomes" id="UP000011087"/>
    </source>
</evidence>
<dbReference type="AlphaFoldDB" id="L1IY76"/>
<dbReference type="GO" id="GO:0008270">
    <property type="term" value="F:zinc ion binding"/>
    <property type="evidence" value="ECO:0007669"/>
    <property type="project" value="UniProtKB-KW"/>
</dbReference>
<dbReference type="KEGG" id="gtt:GUITHDRAFT_42032"/>
<dbReference type="InterPro" id="IPR007853">
    <property type="entry name" value="Znf_DNL-typ"/>
</dbReference>
<feature type="domain" description="DNL-type" evidence="5">
    <location>
        <begin position="1"/>
        <end position="53"/>
    </location>
</feature>
<proteinExistence type="predicted"/>
<evidence type="ECO:0000259" key="5">
    <source>
        <dbReference type="PROSITE" id="PS51501"/>
    </source>
</evidence>
<dbReference type="RefSeq" id="XP_005828208.1">
    <property type="nucleotide sequence ID" value="XM_005828151.1"/>
</dbReference>
<dbReference type="Proteomes" id="UP000011087">
    <property type="component" value="Unassembled WGS sequence"/>
</dbReference>
<reference evidence="6 8" key="1">
    <citation type="journal article" date="2012" name="Nature">
        <title>Algal genomes reveal evolutionary mosaicism and the fate of nucleomorphs.</title>
        <authorList>
            <consortium name="DOE Joint Genome Institute"/>
            <person name="Curtis B.A."/>
            <person name="Tanifuji G."/>
            <person name="Burki F."/>
            <person name="Gruber A."/>
            <person name="Irimia M."/>
            <person name="Maruyama S."/>
            <person name="Arias M.C."/>
            <person name="Ball S.G."/>
            <person name="Gile G.H."/>
            <person name="Hirakawa Y."/>
            <person name="Hopkins J.F."/>
            <person name="Kuo A."/>
            <person name="Rensing S.A."/>
            <person name="Schmutz J."/>
            <person name="Symeonidi A."/>
            <person name="Elias M."/>
            <person name="Eveleigh R.J."/>
            <person name="Herman E.K."/>
            <person name="Klute M.J."/>
            <person name="Nakayama T."/>
            <person name="Obornik M."/>
            <person name="Reyes-Prieto A."/>
            <person name="Armbrust E.V."/>
            <person name="Aves S.J."/>
            <person name="Beiko R.G."/>
            <person name="Coutinho P."/>
            <person name="Dacks J.B."/>
            <person name="Durnford D.G."/>
            <person name="Fast N.M."/>
            <person name="Green B.R."/>
            <person name="Grisdale C.J."/>
            <person name="Hempel F."/>
            <person name="Henrissat B."/>
            <person name="Hoppner M.P."/>
            <person name="Ishida K."/>
            <person name="Kim E."/>
            <person name="Koreny L."/>
            <person name="Kroth P.G."/>
            <person name="Liu Y."/>
            <person name="Malik S.B."/>
            <person name="Maier U.G."/>
            <person name="McRose D."/>
            <person name="Mock T."/>
            <person name="Neilson J.A."/>
            <person name="Onodera N.T."/>
            <person name="Poole A.M."/>
            <person name="Pritham E.J."/>
            <person name="Richards T.A."/>
            <person name="Rocap G."/>
            <person name="Roy S.W."/>
            <person name="Sarai C."/>
            <person name="Schaack S."/>
            <person name="Shirato S."/>
            <person name="Slamovits C.H."/>
            <person name="Spencer D.F."/>
            <person name="Suzuki S."/>
            <person name="Worden A.Z."/>
            <person name="Zauner S."/>
            <person name="Barry K."/>
            <person name="Bell C."/>
            <person name="Bharti A.K."/>
            <person name="Crow J.A."/>
            <person name="Grimwood J."/>
            <person name="Kramer R."/>
            <person name="Lindquist E."/>
            <person name="Lucas S."/>
            <person name="Salamov A."/>
            <person name="McFadden G.I."/>
            <person name="Lane C.E."/>
            <person name="Keeling P.J."/>
            <person name="Gray M.W."/>
            <person name="Grigoriev I.V."/>
            <person name="Archibald J.M."/>
        </authorList>
    </citation>
    <scope>NUCLEOTIDE SEQUENCE</scope>
    <source>
        <strain evidence="6 8">CCMP2712</strain>
    </source>
</reference>
<reference evidence="7" key="3">
    <citation type="submission" date="2016-03" db="UniProtKB">
        <authorList>
            <consortium name="EnsemblProtists"/>
        </authorList>
    </citation>
    <scope>IDENTIFICATION</scope>
</reference>
<name>L1IY76_GUITC</name>
<dbReference type="HOGENOM" id="CLU_093902_7_0_1"/>
<dbReference type="STRING" id="905079.L1IY76"/>
<evidence type="ECO:0000256" key="4">
    <source>
        <dbReference type="PROSITE-ProRule" id="PRU00834"/>
    </source>
</evidence>
<feature type="non-terminal residue" evidence="6">
    <location>
        <position position="53"/>
    </location>
</feature>
<gene>
    <name evidence="6" type="ORF">GUITHDRAFT_42032</name>
</gene>
<dbReference type="EnsemblProtists" id="EKX41228">
    <property type="protein sequence ID" value="EKX41228"/>
    <property type="gene ID" value="GUITHDRAFT_42032"/>
</dbReference>
<evidence type="ECO:0000313" key="6">
    <source>
        <dbReference type="EMBL" id="EKX41228.1"/>
    </source>
</evidence>